<dbReference type="CDD" id="cd01895">
    <property type="entry name" value="EngA2"/>
    <property type="match status" value="1"/>
</dbReference>
<dbReference type="InterPro" id="IPR006073">
    <property type="entry name" value="GTP-bd"/>
</dbReference>
<dbReference type="Gene3D" id="3.30.300.20">
    <property type="match status" value="1"/>
</dbReference>
<dbReference type="FunFam" id="3.30.300.20:FF:000004">
    <property type="entry name" value="GTPase Der"/>
    <property type="match status" value="1"/>
</dbReference>
<dbReference type="STRING" id="1882918.BCY86_06150"/>
<dbReference type="KEGG" id="pabo:BCY86_06150"/>
<keyword evidence="14" id="KW-1185">Reference proteome</keyword>
<dbReference type="GO" id="GO:0043022">
    <property type="term" value="F:ribosome binding"/>
    <property type="evidence" value="ECO:0007669"/>
    <property type="project" value="TreeGrafter"/>
</dbReference>
<accession>A0A1L6MZF7</accession>
<organism evidence="13 14">
    <name type="scientific">Pajaroellobacter abortibovis</name>
    <dbReference type="NCBI Taxonomy" id="1882918"/>
    <lineage>
        <taxon>Bacteria</taxon>
        <taxon>Pseudomonadati</taxon>
        <taxon>Myxococcota</taxon>
        <taxon>Polyangia</taxon>
        <taxon>Polyangiales</taxon>
        <taxon>Polyangiaceae</taxon>
    </lineage>
</organism>
<dbReference type="Pfam" id="PF14714">
    <property type="entry name" value="KH_dom-like"/>
    <property type="match status" value="1"/>
</dbReference>
<evidence type="ECO:0000313" key="13">
    <source>
        <dbReference type="EMBL" id="APS00923.1"/>
    </source>
</evidence>
<gene>
    <name evidence="8" type="primary">der</name>
    <name evidence="13" type="ORF">BCY86_06150</name>
</gene>
<feature type="binding site" evidence="8">
    <location>
        <begin position="60"/>
        <end position="64"/>
    </location>
    <ligand>
        <name>GTP</name>
        <dbReference type="ChEBI" id="CHEBI:37565"/>
        <label>1</label>
    </ligand>
</feature>
<feature type="binding site" evidence="8">
    <location>
        <begin position="238"/>
        <end position="242"/>
    </location>
    <ligand>
        <name>GTP</name>
        <dbReference type="ChEBI" id="CHEBI:37565"/>
        <label>2</label>
    </ligand>
</feature>
<comment type="subunit">
    <text evidence="8">Associates with the 50S ribosomal subunit.</text>
</comment>
<dbReference type="Proteomes" id="UP000185544">
    <property type="component" value="Chromosome"/>
</dbReference>
<dbReference type="GO" id="GO:0042254">
    <property type="term" value="P:ribosome biogenesis"/>
    <property type="evidence" value="ECO:0007669"/>
    <property type="project" value="UniProtKB-KW"/>
</dbReference>
<dbReference type="EMBL" id="CP016908">
    <property type="protein sequence ID" value="APS00923.1"/>
    <property type="molecule type" value="Genomic_DNA"/>
</dbReference>
<evidence type="ECO:0000256" key="4">
    <source>
        <dbReference type="ARBA" id="ARBA00022737"/>
    </source>
</evidence>
<feature type="binding site" evidence="8">
    <location>
        <begin position="306"/>
        <end position="309"/>
    </location>
    <ligand>
        <name>GTP</name>
        <dbReference type="ChEBI" id="CHEBI:37565"/>
        <label>2</label>
    </ligand>
</feature>
<evidence type="ECO:0000256" key="5">
    <source>
        <dbReference type="ARBA" id="ARBA00022741"/>
    </source>
</evidence>
<evidence type="ECO:0000256" key="7">
    <source>
        <dbReference type="ARBA" id="ARBA00032345"/>
    </source>
</evidence>
<sequence>MPLFTAPVVAIIGRPNVGKSTLFNRLAKKNLALTYNKPGVTRDRHYAHVFSCGRPYHLVDTGGYDPDRREEGQVGIRFHIEQTFQEAHVILFVGEATTELTHVDQSVVQWIRSSGKPSLFVMNKADSPKDEANALMLYRLGVKQVHPISALHGRGIGELEAALASLLSQEPLSHEDQSSSSPAPPRIVLAGRPNAGKSSLINKIVGTERMLVDPRPGTTRDAIDTVITYGGKTYTFIDTAGIRRKSRVTKTSDPIETLSVSRAIHNLQHAHLVVLLCDAFEGTYEQDAKILGLALERGRAVVLALNKCDLLSKSNRQKAFSNAKEKLAFAPYIPSVFISARTGQGVKQLFKKIDHVHQEFHKRVSTGMLNRFFEKVLKQSSPPPHQGKAPRLYYITQAEVAPPTFIVIASAPYAIHFSYQRFVTNQIRQAFGFEGAPIRVFYKGRRNTSEPA</sequence>
<dbReference type="SUPFAM" id="SSF52540">
    <property type="entry name" value="P-loop containing nucleoside triphosphate hydrolases"/>
    <property type="match status" value="2"/>
</dbReference>
<keyword evidence="5 8" id="KW-0547">Nucleotide-binding</keyword>
<dbReference type="InterPro" id="IPR027417">
    <property type="entry name" value="P-loop_NTPase"/>
</dbReference>
<evidence type="ECO:0000256" key="11">
    <source>
        <dbReference type="SAM" id="MobiDB-lite"/>
    </source>
</evidence>
<evidence type="ECO:0000256" key="1">
    <source>
        <dbReference type="ARBA" id="ARBA00008279"/>
    </source>
</evidence>
<keyword evidence="6 8" id="KW-0342">GTP-binding</keyword>
<keyword evidence="3 8" id="KW-0690">Ribosome biogenesis</keyword>
<reference evidence="13 14" key="1">
    <citation type="submission" date="2016-08" db="EMBL/GenBank/DDBJ databases">
        <title>Identification and validation of antigenic proteins from Pajaroellobacter abortibovis using de-novo genome sequence assembly and reverse vaccinology.</title>
        <authorList>
            <person name="Welly B.T."/>
            <person name="Miller M.R."/>
            <person name="Stott J.L."/>
            <person name="Blanchard M.T."/>
            <person name="Islas-Trejo A.D."/>
            <person name="O'Rourke S.M."/>
            <person name="Young A.E."/>
            <person name="Medrano J.F."/>
            <person name="Van Eenennaam A.L."/>
        </authorList>
    </citation>
    <scope>NUCLEOTIDE SEQUENCE [LARGE SCALE GENOMIC DNA]</scope>
    <source>
        <strain evidence="13 14">BTF92-0548A/99-0131</strain>
    </source>
</reference>
<dbReference type="InterPro" id="IPR031166">
    <property type="entry name" value="G_ENGA"/>
</dbReference>
<dbReference type="PROSITE" id="PS51712">
    <property type="entry name" value="G_ENGA"/>
    <property type="match status" value="1"/>
</dbReference>
<feature type="binding site" evidence="8">
    <location>
        <begin position="123"/>
        <end position="126"/>
    </location>
    <ligand>
        <name>GTP</name>
        <dbReference type="ChEBI" id="CHEBI:37565"/>
        <label>1</label>
    </ligand>
</feature>
<dbReference type="PANTHER" id="PTHR43834">
    <property type="entry name" value="GTPASE DER"/>
    <property type="match status" value="1"/>
</dbReference>
<evidence type="ECO:0000256" key="8">
    <source>
        <dbReference type="HAMAP-Rule" id="MF_00195"/>
    </source>
</evidence>
<feature type="domain" description="EngA-type G" evidence="12">
    <location>
        <begin position="185"/>
        <end position="361"/>
    </location>
</feature>
<dbReference type="NCBIfam" id="TIGR00231">
    <property type="entry name" value="small_GTP"/>
    <property type="match status" value="2"/>
</dbReference>
<name>A0A1L6MZF7_9BACT</name>
<feature type="binding site" evidence="8">
    <location>
        <begin position="191"/>
        <end position="198"/>
    </location>
    <ligand>
        <name>GTP</name>
        <dbReference type="ChEBI" id="CHEBI:37565"/>
        <label>2</label>
    </ligand>
</feature>
<feature type="region of interest" description="Disordered" evidence="11">
    <location>
        <begin position="170"/>
        <end position="192"/>
    </location>
</feature>
<dbReference type="Pfam" id="PF01926">
    <property type="entry name" value="MMR_HSR1"/>
    <property type="match status" value="2"/>
</dbReference>
<keyword evidence="4 10" id="KW-0677">Repeat</keyword>
<evidence type="ECO:0000256" key="6">
    <source>
        <dbReference type="ARBA" id="ARBA00023134"/>
    </source>
</evidence>
<comment type="similarity">
    <text evidence="1 8 9 10">Belongs to the TRAFAC class TrmE-Era-EngA-EngB-Septin-like GTPase superfamily. EngA (Der) GTPase family.</text>
</comment>
<dbReference type="InterPro" id="IPR016484">
    <property type="entry name" value="GTPase_Der"/>
</dbReference>
<dbReference type="HAMAP" id="MF_00195">
    <property type="entry name" value="GTPase_Der"/>
    <property type="match status" value="1"/>
</dbReference>
<protein>
    <recommendedName>
        <fullName evidence="2 8">GTPase Der</fullName>
    </recommendedName>
    <alternativeName>
        <fullName evidence="7 8">GTP-binding protein EngA</fullName>
    </alternativeName>
</protein>
<proteinExistence type="inferred from homology"/>
<evidence type="ECO:0000256" key="2">
    <source>
        <dbReference type="ARBA" id="ARBA00020953"/>
    </source>
</evidence>
<dbReference type="AlphaFoldDB" id="A0A1L6MZF7"/>
<dbReference type="InterPro" id="IPR005225">
    <property type="entry name" value="Small_GTP-bd"/>
</dbReference>
<dbReference type="InterPro" id="IPR032859">
    <property type="entry name" value="KH_dom-like"/>
</dbReference>
<evidence type="ECO:0000259" key="12">
    <source>
        <dbReference type="PROSITE" id="PS51712"/>
    </source>
</evidence>
<dbReference type="PANTHER" id="PTHR43834:SF6">
    <property type="entry name" value="GTPASE DER"/>
    <property type="match status" value="1"/>
</dbReference>
<dbReference type="NCBIfam" id="TIGR03594">
    <property type="entry name" value="GTPase_EngA"/>
    <property type="match status" value="1"/>
</dbReference>
<dbReference type="InterPro" id="IPR015946">
    <property type="entry name" value="KH_dom-like_a/b"/>
</dbReference>
<evidence type="ECO:0000256" key="3">
    <source>
        <dbReference type="ARBA" id="ARBA00022517"/>
    </source>
</evidence>
<dbReference type="Gene3D" id="3.40.50.300">
    <property type="entry name" value="P-loop containing nucleotide triphosphate hydrolases"/>
    <property type="match status" value="2"/>
</dbReference>
<dbReference type="CDD" id="cd01894">
    <property type="entry name" value="EngA1"/>
    <property type="match status" value="1"/>
</dbReference>
<comment type="function">
    <text evidence="8 10">GTPase that plays an essential role in the late steps of ribosome biogenesis.</text>
</comment>
<dbReference type="GO" id="GO:0005525">
    <property type="term" value="F:GTP binding"/>
    <property type="evidence" value="ECO:0007669"/>
    <property type="project" value="UniProtKB-UniRule"/>
</dbReference>
<feature type="binding site" evidence="8">
    <location>
        <begin position="13"/>
        <end position="20"/>
    </location>
    <ligand>
        <name>GTP</name>
        <dbReference type="ChEBI" id="CHEBI:37565"/>
        <label>1</label>
    </ligand>
</feature>
<dbReference type="PIRSF" id="PIRSF006485">
    <property type="entry name" value="GTP-binding_EngA"/>
    <property type="match status" value="1"/>
</dbReference>
<evidence type="ECO:0000256" key="9">
    <source>
        <dbReference type="PROSITE-ProRule" id="PRU01049"/>
    </source>
</evidence>
<evidence type="ECO:0000256" key="10">
    <source>
        <dbReference type="RuleBase" id="RU004481"/>
    </source>
</evidence>
<evidence type="ECO:0000313" key="14">
    <source>
        <dbReference type="Proteomes" id="UP000185544"/>
    </source>
</evidence>